<feature type="chain" id="PRO_5012259513" evidence="10">
    <location>
        <begin position="20"/>
        <end position="1081"/>
    </location>
</feature>
<dbReference type="EMBL" id="FXAU01000001">
    <property type="protein sequence ID" value="SMG09857.1"/>
    <property type="molecule type" value="Genomic_DNA"/>
</dbReference>
<keyword evidence="4 8" id="KW-0812">Transmembrane</keyword>
<dbReference type="RefSeq" id="WP_085471367.1">
    <property type="nucleotide sequence ID" value="NZ_FXAU01000001.1"/>
</dbReference>
<sequence length="1081" mass="120433">MKYYFTALCLVFVSLSSYAFSQNFTLKLQNVRFERLVQEIEKNSNYRFVYDPKEINSKATFSISVTNGGINSVLSQAFSKNQISYQVIGETIVVKNTPTTLGSVQQHIHGQVFNQDQEPLPNVSIRNKANNSNYLTDTEGKFSVNTKGNTTLVFSSIGYKTKEIQVTNVSELTVHLEADLGNLDEVVVIGYGTSSLRKNVGSVSSVTAKDIDKQPVMDPLAALQGRIAGLSISSNSGLPGGSFNVQLRGANSISNGNSPLYVIDGVPFSDNSMNQFNMANGTQSPLSIINPRDIERIDIMKDADATAIYGSRAANGVILITTKKGSSQGLAVDAGVNIGNSSAINKLKMLNTAQFLEIRREAFNNDGVTPNETNAPDLLVWDQQTDMNWQNALYGHKAAFNNMQLSFRGGSESIQYLFSGNYNQQGDVLPGDKNYKKGGALLNVSSQSASRRFKFTASANFNADKNNTVPADIAQYYNLPTNYNPYNPDGSYYWFGTSLQNPFASMDRTSISRTKSLLANTALSYQVWDGLEAKLNMGYNYNRMNQLQMLPEKGFNPLTSSGATANYAYSDYNSYIIEPQLNYSKQIKEHDFKVLLGGTWQQSISEGENLYGVGYPSDSQLENIRAASKVTVNNYNYADYRYQSFFGRISYGFKDRYLFNVSGRRDGSTRFGPKNRYGNFGSIGAAWVFTEEEFFKNQHILSFGKLRGSIGVTGNDQIGNYRFLDTWSAGFPYQNIAGLSPSRVFNPFYSWEENKKREIALDLGFLNDRFFLTTNYYNNRSDNQLIDIMLAPQTGFSSYLGNQPALVENSGWEFELNSTNIKKKDFVWSSSVNLTLPKNKLLKYPNLENSSSKNSYVIGESVRVVRGFQFTGVDPETGLAQFLDVNGDGKITEYTDFVTLGNLMPSFFGGISNSFSYKQIALSFLFQFVKQEGPSIAYGPQASHIGALSNMDVAVLDRWQKPGDITDVPRATATASNPAYTTYRDRYRYSSAAWDDASFIRLKNVAVSYDLSNWSQKINIRKMMVNFSAQNLFTWTSFRGLDPEMQGFDRAYVSQVNPFGAVRTSATPSIRTYTFGLQVSF</sequence>
<comment type="subcellular location">
    <subcellularLocation>
        <location evidence="1 8">Cell outer membrane</location>
        <topology evidence="1 8">Multi-pass membrane protein</topology>
    </subcellularLocation>
</comment>
<dbReference type="SUPFAM" id="SSF49464">
    <property type="entry name" value="Carboxypeptidase regulatory domain-like"/>
    <property type="match status" value="1"/>
</dbReference>
<keyword evidence="3 8" id="KW-1134">Transmembrane beta strand</keyword>
<dbReference type="Pfam" id="PF00593">
    <property type="entry name" value="TonB_dep_Rec_b-barrel"/>
    <property type="match status" value="1"/>
</dbReference>
<evidence type="ECO:0000256" key="9">
    <source>
        <dbReference type="RuleBase" id="RU003357"/>
    </source>
</evidence>
<dbReference type="SUPFAM" id="SSF56935">
    <property type="entry name" value="Porins"/>
    <property type="match status" value="1"/>
</dbReference>
<dbReference type="STRING" id="561061.SAMN05660862_0493"/>
<evidence type="ECO:0000313" key="14">
    <source>
        <dbReference type="Proteomes" id="UP000192980"/>
    </source>
</evidence>
<evidence type="ECO:0000256" key="1">
    <source>
        <dbReference type="ARBA" id="ARBA00004571"/>
    </source>
</evidence>
<dbReference type="InterPro" id="IPR037066">
    <property type="entry name" value="Plug_dom_sf"/>
</dbReference>
<dbReference type="InterPro" id="IPR023997">
    <property type="entry name" value="TonB-dep_OMP_SusC/RagA_CS"/>
</dbReference>
<dbReference type="InterPro" id="IPR036942">
    <property type="entry name" value="Beta-barrel_TonB_sf"/>
</dbReference>
<keyword evidence="14" id="KW-1185">Reference proteome</keyword>
<protein>
    <submittedName>
        <fullName evidence="13">TonB-linked outer membrane protein, SusC/RagA family</fullName>
    </submittedName>
</protein>
<comment type="similarity">
    <text evidence="8 9">Belongs to the TonB-dependent receptor family.</text>
</comment>
<evidence type="ECO:0000256" key="4">
    <source>
        <dbReference type="ARBA" id="ARBA00022692"/>
    </source>
</evidence>
<evidence type="ECO:0000256" key="7">
    <source>
        <dbReference type="ARBA" id="ARBA00023237"/>
    </source>
</evidence>
<feature type="domain" description="TonB-dependent receptor plug" evidence="12">
    <location>
        <begin position="196"/>
        <end position="317"/>
    </location>
</feature>
<dbReference type="GO" id="GO:0009279">
    <property type="term" value="C:cell outer membrane"/>
    <property type="evidence" value="ECO:0007669"/>
    <property type="project" value="UniProtKB-SubCell"/>
</dbReference>
<dbReference type="InterPro" id="IPR012910">
    <property type="entry name" value="Plug_dom"/>
</dbReference>
<evidence type="ECO:0000259" key="11">
    <source>
        <dbReference type="Pfam" id="PF00593"/>
    </source>
</evidence>
<name>A0A1X7I6F2_9SPHI</name>
<dbReference type="Gene3D" id="2.170.130.10">
    <property type="entry name" value="TonB-dependent receptor, plug domain"/>
    <property type="match status" value="1"/>
</dbReference>
<dbReference type="AlphaFoldDB" id="A0A1X7I6F2"/>
<keyword evidence="7 8" id="KW-0998">Cell outer membrane</keyword>
<evidence type="ECO:0000256" key="8">
    <source>
        <dbReference type="PROSITE-ProRule" id="PRU01360"/>
    </source>
</evidence>
<evidence type="ECO:0000313" key="13">
    <source>
        <dbReference type="EMBL" id="SMG09857.1"/>
    </source>
</evidence>
<dbReference type="Pfam" id="PF13715">
    <property type="entry name" value="CarbopepD_reg_2"/>
    <property type="match status" value="1"/>
</dbReference>
<evidence type="ECO:0000256" key="3">
    <source>
        <dbReference type="ARBA" id="ARBA00022452"/>
    </source>
</evidence>
<keyword evidence="10" id="KW-0732">Signal</keyword>
<dbReference type="InterPro" id="IPR000531">
    <property type="entry name" value="Beta-barrel_TonB"/>
</dbReference>
<dbReference type="NCBIfam" id="TIGR04057">
    <property type="entry name" value="SusC_RagA_signa"/>
    <property type="match status" value="1"/>
</dbReference>
<dbReference type="InterPro" id="IPR023996">
    <property type="entry name" value="TonB-dep_OMP_SusC/RagA"/>
</dbReference>
<dbReference type="InterPro" id="IPR008969">
    <property type="entry name" value="CarboxyPept-like_regulatory"/>
</dbReference>
<gene>
    <name evidence="13" type="ORF">SAMN05660862_0493</name>
</gene>
<accession>A0A1X7I6F2</accession>
<organism evidence="13 14">
    <name type="scientific">Sphingobacterium psychroaquaticum</name>
    <dbReference type="NCBI Taxonomy" id="561061"/>
    <lineage>
        <taxon>Bacteria</taxon>
        <taxon>Pseudomonadati</taxon>
        <taxon>Bacteroidota</taxon>
        <taxon>Sphingobacteriia</taxon>
        <taxon>Sphingobacteriales</taxon>
        <taxon>Sphingobacteriaceae</taxon>
        <taxon>Sphingobacterium</taxon>
    </lineage>
</organism>
<evidence type="ECO:0000256" key="2">
    <source>
        <dbReference type="ARBA" id="ARBA00022448"/>
    </source>
</evidence>
<keyword evidence="2 8" id="KW-0813">Transport</keyword>
<dbReference type="InterPro" id="IPR039426">
    <property type="entry name" value="TonB-dep_rcpt-like"/>
</dbReference>
<dbReference type="NCBIfam" id="TIGR04056">
    <property type="entry name" value="OMP_RagA_SusC"/>
    <property type="match status" value="1"/>
</dbReference>
<keyword evidence="6 8" id="KW-0472">Membrane</keyword>
<evidence type="ECO:0000256" key="6">
    <source>
        <dbReference type="ARBA" id="ARBA00023136"/>
    </source>
</evidence>
<dbReference type="Proteomes" id="UP000192980">
    <property type="component" value="Unassembled WGS sequence"/>
</dbReference>
<feature type="domain" description="TonB-dependent receptor-like beta-barrel" evidence="11">
    <location>
        <begin position="477"/>
        <end position="1032"/>
    </location>
</feature>
<dbReference type="PROSITE" id="PS52016">
    <property type="entry name" value="TONB_DEPENDENT_REC_3"/>
    <property type="match status" value="1"/>
</dbReference>
<dbReference type="OrthoDB" id="9768177at2"/>
<dbReference type="Pfam" id="PF07715">
    <property type="entry name" value="Plug"/>
    <property type="match status" value="1"/>
</dbReference>
<dbReference type="Gene3D" id="2.40.170.20">
    <property type="entry name" value="TonB-dependent receptor, beta-barrel domain"/>
    <property type="match status" value="1"/>
</dbReference>
<proteinExistence type="inferred from homology"/>
<evidence type="ECO:0000256" key="5">
    <source>
        <dbReference type="ARBA" id="ARBA00023077"/>
    </source>
</evidence>
<dbReference type="Gene3D" id="2.60.40.1120">
    <property type="entry name" value="Carboxypeptidase-like, regulatory domain"/>
    <property type="match status" value="1"/>
</dbReference>
<evidence type="ECO:0000256" key="10">
    <source>
        <dbReference type="SAM" id="SignalP"/>
    </source>
</evidence>
<reference evidence="13 14" key="1">
    <citation type="submission" date="2017-04" db="EMBL/GenBank/DDBJ databases">
        <authorList>
            <person name="Afonso C.L."/>
            <person name="Miller P.J."/>
            <person name="Scott M.A."/>
            <person name="Spackman E."/>
            <person name="Goraichik I."/>
            <person name="Dimitrov K.M."/>
            <person name="Suarez D.L."/>
            <person name="Swayne D.E."/>
        </authorList>
    </citation>
    <scope>NUCLEOTIDE SEQUENCE [LARGE SCALE GENOMIC DNA]</scope>
    <source>
        <strain evidence="13 14">DSM 22418</strain>
    </source>
</reference>
<evidence type="ECO:0000259" key="12">
    <source>
        <dbReference type="Pfam" id="PF07715"/>
    </source>
</evidence>
<keyword evidence="5 9" id="KW-0798">TonB box</keyword>
<feature type="signal peptide" evidence="10">
    <location>
        <begin position="1"/>
        <end position="19"/>
    </location>
</feature>